<feature type="transmembrane region" description="Helical" evidence="7">
    <location>
        <begin position="47"/>
        <end position="70"/>
    </location>
</feature>
<evidence type="ECO:0000256" key="1">
    <source>
        <dbReference type="ARBA" id="ARBA00004651"/>
    </source>
</evidence>
<dbReference type="AlphaFoldDB" id="A0A6J4T7N4"/>
<organism evidence="8">
    <name type="scientific">uncultured Solirubrobacteraceae bacterium</name>
    <dbReference type="NCBI Taxonomy" id="1162706"/>
    <lineage>
        <taxon>Bacteria</taxon>
        <taxon>Bacillati</taxon>
        <taxon>Actinomycetota</taxon>
        <taxon>Thermoleophilia</taxon>
        <taxon>Solirubrobacterales</taxon>
        <taxon>Solirubrobacteraceae</taxon>
        <taxon>environmental samples</taxon>
    </lineage>
</organism>
<evidence type="ECO:0000313" key="8">
    <source>
        <dbReference type="EMBL" id="CAA9515476.1"/>
    </source>
</evidence>
<feature type="transmembrane region" description="Helical" evidence="7">
    <location>
        <begin position="327"/>
        <end position="347"/>
    </location>
</feature>
<dbReference type="InterPro" id="IPR050833">
    <property type="entry name" value="Poly_Biosynth_Transport"/>
</dbReference>
<gene>
    <name evidence="8" type="ORF">AVDCRST_MAG13-3046</name>
</gene>
<evidence type="ECO:0000256" key="3">
    <source>
        <dbReference type="ARBA" id="ARBA00022475"/>
    </source>
</evidence>
<accession>A0A6J4T7N4</accession>
<feature type="transmembrane region" description="Helical" evidence="7">
    <location>
        <begin position="359"/>
        <end position="388"/>
    </location>
</feature>
<feature type="transmembrane region" description="Helical" evidence="7">
    <location>
        <begin position="90"/>
        <end position="111"/>
    </location>
</feature>
<reference evidence="8" key="1">
    <citation type="submission" date="2020-02" db="EMBL/GenBank/DDBJ databases">
        <authorList>
            <person name="Meier V. D."/>
        </authorList>
    </citation>
    <scope>NUCLEOTIDE SEQUENCE</scope>
    <source>
        <strain evidence="8">AVDCRST_MAG13</strain>
    </source>
</reference>
<feature type="transmembrane region" description="Helical" evidence="7">
    <location>
        <begin position="394"/>
        <end position="413"/>
    </location>
</feature>
<evidence type="ECO:0000256" key="4">
    <source>
        <dbReference type="ARBA" id="ARBA00022692"/>
    </source>
</evidence>
<keyword evidence="3" id="KW-1003">Cell membrane</keyword>
<evidence type="ECO:0000256" key="5">
    <source>
        <dbReference type="ARBA" id="ARBA00022989"/>
    </source>
</evidence>
<comment type="similarity">
    <text evidence="2">Belongs to the polysaccharide synthase family.</text>
</comment>
<comment type="subcellular location">
    <subcellularLocation>
        <location evidence="1">Cell membrane</location>
        <topology evidence="1">Multi-pass membrane protein</topology>
    </subcellularLocation>
</comment>
<proteinExistence type="inferred from homology"/>
<feature type="transmembrane region" description="Helical" evidence="7">
    <location>
        <begin position="420"/>
        <end position="441"/>
    </location>
</feature>
<feature type="transmembrane region" description="Helical" evidence="7">
    <location>
        <begin position="21"/>
        <end position="41"/>
    </location>
</feature>
<evidence type="ECO:0000256" key="2">
    <source>
        <dbReference type="ARBA" id="ARBA00007430"/>
    </source>
</evidence>
<dbReference type="GO" id="GO:0005886">
    <property type="term" value="C:plasma membrane"/>
    <property type="evidence" value="ECO:0007669"/>
    <property type="project" value="UniProtKB-SubCell"/>
</dbReference>
<feature type="transmembrane region" description="Helical" evidence="7">
    <location>
        <begin position="299"/>
        <end position="321"/>
    </location>
</feature>
<feature type="transmembrane region" description="Helical" evidence="7">
    <location>
        <begin position="162"/>
        <end position="188"/>
    </location>
</feature>
<keyword evidence="5 7" id="KW-1133">Transmembrane helix</keyword>
<evidence type="ECO:0000256" key="7">
    <source>
        <dbReference type="SAM" id="Phobius"/>
    </source>
</evidence>
<dbReference type="EMBL" id="CADCVO010000495">
    <property type="protein sequence ID" value="CAA9515476.1"/>
    <property type="molecule type" value="Genomic_DNA"/>
</dbReference>
<dbReference type="PANTHER" id="PTHR30250">
    <property type="entry name" value="PST FAMILY PREDICTED COLANIC ACID TRANSPORTER"/>
    <property type="match status" value="1"/>
</dbReference>
<protein>
    <recommendedName>
        <fullName evidence="9">Polysaccharide biosynthesis protein C-terminal domain-containing protein</fullName>
    </recommendedName>
</protein>
<sequence length="500" mass="52677">MSSEQSWGRATRSGLVWSSGAFALAKLSTLLTTLVLARLLTPDEFGVVAAIIIFLTFIELGSSISLRATVVFEQERGITRRVQTAFTTNLLFGILLTAIAVLVAPAIAGFFDLEEHVDLFRLGGLNILIVSLGNIQDSLLLRELEFRRRIIPTVVQAAVRSAISIGLAFAGFEAASLVWGMLAGSLAWLVVQWRLTRFRPDFTLDWQILRSMLSYGSGAVLLELISIVSSRADAIIIGRVLGERALGLYTVAFRVPEALIDSISWNLSTVAFPALSRKRVREGEGFAAVALRLVHFQALFALPVAALLAVLAPPLVVVLFGAEWREAGGVMSAVAVMAGVHAIIFPLGDSFKAAGRQRLLAGLGVLQMPLLLGAIVLGAPAGILVVAWIRAGSVILHTILVAIAAGPVLGVPWHRVLRAAGPATAGAVGVAAGAGVVRVLMPSLSVGPVLLGTVMGAAGGLLALRVLAPGTIADLVEQLRRLRGGTQEPQPDERVPTPSA</sequence>
<name>A0A6J4T7N4_9ACTN</name>
<dbReference type="Pfam" id="PF13440">
    <property type="entry name" value="Polysacc_synt_3"/>
    <property type="match status" value="1"/>
</dbReference>
<evidence type="ECO:0000256" key="6">
    <source>
        <dbReference type="ARBA" id="ARBA00023136"/>
    </source>
</evidence>
<dbReference type="PANTHER" id="PTHR30250:SF10">
    <property type="entry name" value="LIPOPOLYSACCHARIDE BIOSYNTHESIS PROTEIN WZXC"/>
    <property type="match status" value="1"/>
</dbReference>
<keyword evidence="4 7" id="KW-0812">Transmembrane</keyword>
<feature type="transmembrane region" description="Helical" evidence="7">
    <location>
        <begin position="447"/>
        <end position="468"/>
    </location>
</feature>
<evidence type="ECO:0008006" key="9">
    <source>
        <dbReference type="Google" id="ProtNLM"/>
    </source>
</evidence>
<keyword evidence="6 7" id="KW-0472">Membrane</keyword>
<dbReference type="CDD" id="cd13127">
    <property type="entry name" value="MATE_tuaB_like"/>
    <property type="match status" value="1"/>
</dbReference>